<evidence type="ECO:0000313" key="4">
    <source>
        <dbReference type="EMBL" id="PSW11060.1"/>
    </source>
</evidence>
<dbReference type="InterPro" id="IPR022770">
    <property type="entry name" value="IucA/IucC-like_C"/>
</dbReference>
<dbReference type="InterPro" id="IPR037455">
    <property type="entry name" value="LucA/IucC-like"/>
</dbReference>
<dbReference type="OrthoDB" id="495728at2"/>
<evidence type="ECO:0000313" key="5">
    <source>
        <dbReference type="Proteomes" id="UP000241771"/>
    </source>
</evidence>
<dbReference type="Gene3D" id="1.10.510.40">
    <property type="match status" value="1"/>
</dbReference>
<evidence type="ECO:0000259" key="2">
    <source>
        <dbReference type="Pfam" id="PF04183"/>
    </source>
</evidence>
<comment type="caution">
    <text evidence="4">The sequence shown here is derived from an EMBL/GenBank/DDBJ whole genome shotgun (WGS) entry which is preliminary data.</text>
</comment>
<dbReference type="PANTHER" id="PTHR34384:SF5">
    <property type="entry name" value="L-2,3-DIAMINOPROPANOATE--CITRATE LIGASE"/>
    <property type="match status" value="1"/>
</dbReference>
<dbReference type="EMBL" id="PYMA01000025">
    <property type="protein sequence ID" value="PSW11060.1"/>
    <property type="molecule type" value="Genomic_DNA"/>
</dbReference>
<gene>
    <name evidence="4" type="ORF">C9I98_24675</name>
</gene>
<protein>
    <submittedName>
        <fullName evidence="4">Siderophore biosynthesis protein</fullName>
    </submittedName>
</protein>
<sequence>MFRETITDSCAEQMAGEASLQAFLNGYLREVDNGQWYEQGALGQAIPLLGDSTNKVNEDAKNWWVKLPITHLDGFMVIEVTYRTVVGRHSFAQAVLFIQDKEAEVLLPADAISVLVREMYSKLGKGEGSAADGRELKGRISDSLQLMARYLSYQLTNPCSTTTFIDNEQALVFGHWQHPTPKSRQGMLDYHHASYAPEMKGQFRLHYFQVHHSIIRQRSAVAQSADCILADCLGITPFEREGYIVLPMHPLQAQWLLHQPFMIDLIAEGKVVDCGYWGAKFSATSSVRSLYNPELDWMLKFSLPVKITNSLRVNKRHELEAGVVMTRLFRKTGFSDQYPQFQVVADPAYITVDLPDRTESGFEIIIRENPFKQGHDEATYSLAALTQDPLPGESSQLLQQIQKLAQATGSTLFLAAMKWLAGYWECAIAPMIRLYDEHGIALEAHQQNSVLVLDHQGQPETYYFRDNQGYYLSNSYQAYQASLDPDLAIVPDLYFDDELICDRFSYYLLINNLFAVIGRMGADGLADENTLLAFIQQRLAGMEQSLVGAGRRYVQRLLSESELPMKGNLLTRVYDIDELEADNEQAVYTKISNPLMALGQPHCWELTAHAIA</sequence>
<dbReference type="Pfam" id="PF04183">
    <property type="entry name" value="IucA_IucC"/>
    <property type="match status" value="1"/>
</dbReference>
<dbReference type="PANTHER" id="PTHR34384">
    <property type="entry name" value="L-2,3-DIAMINOPROPANOATE--CITRATE LIGASE"/>
    <property type="match status" value="1"/>
</dbReference>
<dbReference type="GO" id="GO:0019290">
    <property type="term" value="P:siderophore biosynthetic process"/>
    <property type="evidence" value="ECO:0007669"/>
    <property type="project" value="InterPro"/>
</dbReference>
<dbReference type="InterPro" id="IPR007310">
    <property type="entry name" value="Aerobactin_biosyn_IucA/IucC_N"/>
</dbReference>
<accession>A0A2T3NB45</accession>
<keyword evidence="5" id="KW-1185">Reference proteome</keyword>
<reference evidence="4 5" key="1">
    <citation type="submission" date="2018-01" db="EMBL/GenBank/DDBJ databases">
        <title>Whole genome sequencing of Histamine producing bacteria.</title>
        <authorList>
            <person name="Butler K."/>
        </authorList>
    </citation>
    <scope>NUCLEOTIDE SEQUENCE [LARGE SCALE GENOMIC DNA]</scope>
    <source>
        <strain evidence="4 5">DSM 100436</strain>
    </source>
</reference>
<dbReference type="Proteomes" id="UP000241771">
    <property type="component" value="Unassembled WGS sequence"/>
</dbReference>
<feature type="domain" description="Aerobactin siderophore biosynthesis IucA/IucC N-terminal" evidence="2">
    <location>
        <begin position="164"/>
        <end position="387"/>
    </location>
</feature>
<name>A0A2T3NB45_9GAMM</name>
<evidence type="ECO:0000256" key="1">
    <source>
        <dbReference type="ARBA" id="ARBA00007832"/>
    </source>
</evidence>
<feature type="domain" description="Aerobactin siderophore biosynthesis IucA/IucC-like C-terminal" evidence="3">
    <location>
        <begin position="418"/>
        <end position="580"/>
    </location>
</feature>
<dbReference type="GO" id="GO:0016881">
    <property type="term" value="F:acid-amino acid ligase activity"/>
    <property type="evidence" value="ECO:0007669"/>
    <property type="project" value="UniProtKB-ARBA"/>
</dbReference>
<proteinExistence type="inferred from homology"/>
<dbReference type="AlphaFoldDB" id="A0A2T3NB45"/>
<dbReference type="Pfam" id="PF06276">
    <property type="entry name" value="FhuF"/>
    <property type="match status" value="1"/>
</dbReference>
<organism evidence="4 5">
    <name type="scientific">Photobacterium sanctipauli</name>
    <dbReference type="NCBI Taxonomy" id="1342794"/>
    <lineage>
        <taxon>Bacteria</taxon>
        <taxon>Pseudomonadati</taxon>
        <taxon>Pseudomonadota</taxon>
        <taxon>Gammaproteobacteria</taxon>
        <taxon>Vibrionales</taxon>
        <taxon>Vibrionaceae</taxon>
        <taxon>Photobacterium</taxon>
    </lineage>
</organism>
<comment type="similarity">
    <text evidence="1">Belongs to the IucA/IucC family.</text>
</comment>
<evidence type="ECO:0000259" key="3">
    <source>
        <dbReference type="Pfam" id="PF06276"/>
    </source>
</evidence>